<dbReference type="Gene3D" id="1.10.1200.10">
    <property type="entry name" value="ACP-like"/>
    <property type="match status" value="1"/>
</dbReference>
<evidence type="ECO:0000259" key="2">
    <source>
        <dbReference type="PROSITE" id="PS50075"/>
    </source>
</evidence>
<sequence>MWLLGTKTQKLCEFVGDEIPPYAILSHTWEDEEITFQDIINGHSHRESKKGWDKVMKCCRQAIKDDFEFVWIDTCCIDKSSSAELQEAINSMFKWYEMSLECYVYISDVNHPGPDAEPREIQRALVRYKRPRWFTRGWTLQELLAPQSVRFFDSAWLELGDKVSLREQIAAATGISQEVLVDSVIDARRAMDSISIAQKMSWASRRTTTREEDIAYCLLGIFDVNMPLLYGEGPKAFQRLQEEIIKKSDDQSILAWGFGRDDAALWKVSTALAQSPLDFLCCGDMVSRGAAAPGDGFSMSQRGLRLDLPVYGDFDNGDVLYCVLNCTLAAKGTKGVTTRLLAVPLARCTSRSDGAKPKPDEYYRLCNRIPHWVEENEIAASKRMTIHVPSFHRHGDLIRPRLNCRLHFDSLPPDYFIAGMFPPERSVDSLLHLTLHNQTGASFLIVHIASNLQLPGYLVVVKCRLNSSQDDSTAPDASRQEDSLPDSLDSKERLPLPLNSSKVRELILESFAVQLDLDKSEINSTTILRELGFDSLTAVAIHFEIEERLNVDFQEDILYRCKTIKDVENKFRFIMRSHSQNSSMLRKGQIETPLKEADSPQFGIIEVAPDASLFKLLERAELLDTVQYTSNTKYTKKTDNPYGSIFNTTSNDISEAALQLSEDLSLKAIFRNNAAGHSLTLEFLNA</sequence>
<dbReference type="PANTHER" id="PTHR10622:SF10">
    <property type="entry name" value="HET DOMAIN-CONTAINING PROTEIN"/>
    <property type="match status" value="1"/>
</dbReference>
<dbReference type="Pfam" id="PF00550">
    <property type="entry name" value="PP-binding"/>
    <property type="match status" value="1"/>
</dbReference>
<dbReference type="Proteomes" id="UP001273209">
    <property type="component" value="Unassembled WGS sequence"/>
</dbReference>
<proteinExistence type="predicted"/>
<organism evidence="3 4">
    <name type="scientific">Trichoderma aggressivum f. europaeum</name>
    <dbReference type="NCBI Taxonomy" id="173218"/>
    <lineage>
        <taxon>Eukaryota</taxon>
        <taxon>Fungi</taxon>
        <taxon>Dikarya</taxon>
        <taxon>Ascomycota</taxon>
        <taxon>Pezizomycotina</taxon>
        <taxon>Sordariomycetes</taxon>
        <taxon>Hypocreomycetidae</taxon>
        <taxon>Hypocreales</taxon>
        <taxon>Hypocreaceae</taxon>
        <taxon>Trichoderma</taxon>
    </lineage>
</organism>
<dbReference type="InterPro" id="IPR009081">
    <property type="entry name" value="PP-bd_ACP"/>
</dbReference>
<comment type="caution">
    <text evidence="3">The sequence shown here is derived from an EMBL/GenBank/DDBJ whole genome shotgun (WGS) entry which is preliminary data.</text>
</comment>
<dbReference type="InterPro" id="IPR036736">
    <property type="entry name" value="ACP-like_sf"/>
</dbReference>
<dbReference type="GeneID" id="87918235"/>
<name>A0AAE1IHK9_9HYPO</name>
<gene>
    <name evidence="3" type="ORF">Triagg1_3979</name>
</gene>
<protein>
    <recommendedName>
        <fullName evidence="2">Carrier domain-containing protein</fullName>
    </recommendedName>
</protein>
<dbReference type="AlphaFoldDB" id="A0AAE1IHK9"/>
<feature type="domain" description="Carrier" evidence="2">
    <location>
        <begin position="501"/>
        <end position="575"/>
    </location>
</feature>
<feature type="region of interest" description="Disordered" evidence="1">
    <location>
        <begin position="468"/>
        <end position="493"/>
    </location>
</feature>
<dbReference type="Pfam" id="PF26640">
    <property type="entry name" value="DUF8212"/>
    <property type="match status" value="1"/>
</dbReference>
<dbReference type="RefSeq" id="XP_062756999.1">
    <property type="nucleotide sequence ID" value="XM_062898331.1"/>
</dbReference>
<dbReference type="PANTHER" id="PTHR10622">
    <property type="entry name" value="HET DOMAIN-CONTAINING PROTEIN"/>
    <property type="match status" value="1"/>
</dbReference>
<evidence type="ECO:0000313" key="4">
    <source>
        <dbReference type="Proteomes" id="UP001273209"/>
    </source>
</evidence>
<dbReference type="SUPFAM" id="SSF47336">
    <property type="entry name" value="ACP-like"/>
    <property type="match status" value="1"/>
</dbReference>
<dbReference type="InterPro" id="IPR058525">
    <property type="entry name" value="DUF8212"/>
</dbReference>
<feature type="compositionally biased region" description="Basic and acidic residues" evidence="1">
    <location>
        <begin position="478"/>
        <end position="493"/>
    </location>
</feature>
<dbReference type="InterPro" id="IPR010730">
    <property type="entry name" value="HET"/>
</dbReference>
<dbReference type="Pfam" id="PF06985">
    <property type="entry name" value="HET"/>
    <property type="match status" value="1"/>
</dbReference>
<evidence type="ECO:0000256" key="1">
    <source>
        <dbReference type="SAM" id="MobiDB-lite"/>
    </source>
</evidence>
<dbReference type="EMBL" id="JAWRVG010000012">
    <property type="protein sequence ID" value="KAK4077012.1"/>
    <property type="molecule type" value="Genomic_DNA"/>
</dbReference>
<accession>A0AAE1IHK9</accession>
<reference evidence="3" key="1">
    <citation type="submission" date="2023-11" db="EMBL/GenBank/DDBJ databases">
        <title>The genome sequences of three competitors of mushroom-forming fungi.</title>
        <authorList>
            <person name="Beijen E."/>
            <person name="Ohm R.A."/>
        </authorList>
    </citation>
    <scope>NUCLEOTIDE SEQUENCE</scope>
    <source>
        <strain evidence="3">CBS 100526</strain>
    </source>
</reference>
<dbReference type="PROSITE" id="PS50075">
    <property type="entry name" value="CARRIER"/>
    <property type="match status" value="1"/>
</dbReference>
<evidence type="ECO:0000313" key="3">
    <source>
        <dbReference type="EMBL" id="KAK4077012.1"/>
    </source>
</evidence>
<keyword evidence="4" id="KW-1185">Reference proteome</keyword>